<comment type="subcellular location">
    <subcellularLocation>
        <location evidence="1">Membrane</location>
        <topology evidence="1">Multi-pass membrane protein</topology>
    </subcellularLocation>
</comment>
<dbReference type="GO" id="GO:0065002">
    <property type="term" value="P:intracellular protein transmembrane transport"/>
    <property type="evidence" value="ECO:0007669"/>
    <property type="project" value="TreeGrafter"/>
</dbReference>
<keyword evidence="2 5" id="KW-0812">Transmembrane</keyword>
<feature type="transmembrane region" description="Helical" evidence="5">
    <location>
        <begin position="213"/>
        <end position="232"/>
    </location>
</feature>
<dbReference type="GO" id="GO:0033281">
    <property type="term" value="C:TAT protein transport complex"/>
    <property type="evidence" value="ECO:0007669"/>
    <property type="project" value="TreeGrafter"/>
</dbReference>
<dbReference type="EMBL" id="CAEZXK010000002">
    <property type="protein sequence ID" value="CAB4678739.1"/>
    <property type="molecule type" value="Genomic_DNA"/>
</dbReference>
<dbReference type="AlphaFoldDB" id="A0A6J6MY53"/>
<evidence type="ECO:0000256" key="3">
    <source>
        <dbReference type="ARBA" id="ARBA00022989"/>
    </source>
</evidence>
<name>A0A6J6MY53_9ZZZZ</name>
<feature type="transmembrane region" description="Helical" evidence="5">
    <location>
        <begin position="104"/>
        <end position="130"/>
    </location>
</feature>
<dbReference type="NCBIfam" id="TIGR00945">
    <property type="entry name" value="tatC"/>
    <property type="match status" value="1"/>
</dbReference>
<dbReference type="InterPro" id="IPR002033">
    <property type="entry name" value="TatC"/>
</dbReference>
<keyword evidence="4 5" id="KW-0472">Membrane</keyword>
<feature type="transmembrane region" description="Helical" evidence="5">
    <location>
        <begin position="150"/>
        <end position="177"/>
    </location>
</feature>
<proteinExistence type="inferred from homology"/>
<sequence length="248" mass="27419">MPFRGHLIELRKRLSWSALFILAGAVGGWFLFDPVFSILQQPILDLAKEEKLNASVNFGTVIGALDLRIQVSIFLGVFVSSPVWLYQLWAFITPALKRREKKFTLFFLFTAVPMFLAGCAMAWVSFPTFVRTLLGFTPEGSANVISASEYVLFALRILLVFGITFVMPVVLLLLNFIGVLSAKSIIKSWRIAVLVIALVAALATPTADPMSMLLVMVPLILLYLVSAVIALLHDRIKSKRAAQTESAD</sequence>
<protein>
    <submittedName>
        <fullName evidence="6">Unannotated protein</fullName>
    </submittedName>
</protein>
<keyword evidence="3 5" id="KW-1133">Transmembrane helix</keyword>
<dbReference type="HAMAP" id="MF_00902">
    <property type="entry name" value="TatC"/>
    <property type="match status" value="1"/>
</dbReference>
<evidence type="ECO:0000256" key="4">
    <source>
        <dbReference type="ARBA" id="ARBA00023136"/>
    </source>
</evidence>
<dbReference type="PANTHER" id="PTHR30371:SF0">
    <property type="entry name" value="SEC-INDEPENDENT PROTEIN TRANSLOCASE PROTEIN TATC, CHLOROPLASTIC-RELATED"/>
    <property type="match status" value="1"/>
</dbReference>
<accession>A0A6J6MY53</accession>
<dbReference type="Pfam" id="PF00902">
    <property type="entry name" value="TatC"/>
    <property type="match status" value="1"/>
</dbReference>
<feature type="transmembrane region" description="Helical" evidence="5">
    <location>
        <begin position="14"/>
        <end position="32"/>
    </location>
</feature>
<evidence type="ECO:0000256" key="5">
    <source>
        <dbReference type="SAM" id="Phobius"/>
    </source>
</evidence>
<dbReference type="PRINTS" id="PR01840">
    <property type="entry name" value="TATCFAMILY"/>
</dbReference>
<gene>
    <name evidence="6" type="ORF">UFOPK2370_00100</name>
</gene>
<feature type="transmembrane region" description="Helical" evidence="5">
    <location>
        <begin position="189"/>
        <end position="207"/>
    </location>
</feature>
<evidence type="ECO:0000256" key="1">
    <source>
        <dbReference type="ARBA" id="ARBA00004141"/>
    </source>
</evidence>
<feature type="transmembrane region" description="Helical" evidence="5">
    <location>
        <begin position="69"/>
        <end position="92"/>
    </location>
</feature>
<dbReference type="GO" id="GO:0009977">
    <property type="term" value="F:proton motive force dependent protein transmembrane transporter activity"/>
    <property type="evidence" value="ECO:0007669"/>
    <property type="project" value="TreeGrafter"/>
</dbReference>
<evidence type="ECO:0000313" key="6">
    <source>
        <dbReference type="EMBL" id="CAB4678739.1"/>
    </source>
</evidence>
<dbReference type="PANTHER" id="PTHR30371">
    <property type="entry name" value="SEC-INDEPENDENT PROTEIN TRANSLOCASE PROTEIN TATC"/>
    <property type="match status" value="1"/>
</dbReference>
<dbReference type="GO" id="GO:0043953">
    <property type="term" value="P:protein transport by the Tat complex"/>
    <property type="evidence" value="ECO:0007669"/>
    <property type="project" value="TreeGrafter"/>
</dbReference>
<evidence type="ECO:0000256" key="2">
    <source>
        <dbReference type="ARBA" id="ARBA00022692"/>
    </source>
</evidence>
<organism evidence="6">
    <name type="scientific">freshwater metagenome</name>
    <dbReference type="NCBI Taxonomy" id="449393"/>
    <lineage>
        <taxon>unclassified sequences</taxon>
        <taxon>metagenomes</taxon>
        <taxon>ecological metagenomes</taxon>
    </lineage>
</organism>
<reference evidence="6" key="1">
    <citation type="submission" date="2020-05" db="EMBL/GenBank/DDBJ databases">
        <authorList>
            <person name="Chiriac C."/>
            <person name="Salcher M."/>
            <person name="Ghai R."/>
            <person name="Kavagutti S V."/>
        </authorList>
    </citation>
    <scope>NUCLEOTIDE SEQUENCE</scope>
</reference>